<feature type="compositionally biased region" description="Basic and acidic residues" evidence="4">
    <location>
        <begin position="669"/>
        <end position="684"/>
    </location>
</feature>
<feature type="compositionally biased region" description="Basic and acidic residues" evidence="4">
    <location>
        <begin position="603"/>
        <end position="614"/>
    </location>
</feature>
<dbReference type="AlphaFoldDB" id="A0AAV7MY02"/>
<feature type="compositionally biased region" description="Gly residues" evidence="4">
    <location>
        <begin position="342"/>
        <end position="354"/>
    </location>
</feature>
<feature type="compositionally biased region" description="Polar residues" evidence="4">
    <location>
        <begin position="886"/>
        <end position="912"/>
    </location>
</feature>
<evidence type="ECO:0008006" key="7">
    <source>
        <dbReference type="Google" id="ProtNLM"/>
    </source>
</evidence>
<feature type="region of interest" description="Disordered" evidence="4">
    <location>
        <begin position="788"/>
        <end position="921"/>
    </location>
</feature>
<evidence type="ECO:0000313" key="5">
    <source>
        <dbReference type="EMBL" id="KAJ1107314.1"/>
    </source>
</evidence>
<dbReference type="PANTHER" id="PTHR15635">
    <property type="entry name" value="COILED-COIL DOMAIN CONTAINING PROTEIN 9"/>
    <property type="match status" value="1"/>
</dbReference>
<evidence type="ECO:0000256" key="1">
    <source>
        <dbReference type="ARBA" id="ARBA00022553"/>
    </source>
</evidence>
<comment type="caution">
    <text evidence="5">The sequence shown here is derived from an EMBL/GenBank/DDBJ whole genome shotgun (WGS) entry which is preliminary data.</text>
</comment>
<keyword evidence="1" id="KW-0597">Phosphoprotein</keyword>
<keyword evidence="6" id="KW-1185">Reference proteome</keyword>
<dbReference type="Proteomes" id="UP001066276">
    <property type="component" value="Chromosome 9"/>
</dbReference>
<dbReference type="EMBL" id="JANPWB010000013">
    <property type="protein sequence ID" value="KAJ1107314.1"/>
    <property type="molecule type" value="Genomic_DNA"/>
</dbReference>
<feature type="compositionally biased region" description="Basic and acidic residues" evidence="4">
    <location>
        <begin position="522"/>
        <end position="531"/>
    </location>
</feature>
<keyword evidence="2 3" id="KW-0175">Coiled coil</keyword>
<dbReference type="InterPro" id="IPR029336">
    <property type="entry name" value="DUF4594"/>
</dbReference>
<name>A0AAV7MY02_PLEWA</name>
<feature type="region of interest" description="Disordered" evidence="4">
    <location>
        <begin position="595"/>
        <end position="749"/>
    </location>
</feature>
<evidence type="ECO:0000313" key="6">
    <source>
        <dbReference type="Proteomes" id="UP001066276"/>
    </source>
</evidence>
<feature type="compositionally biased region" description="Basic and acidic residues" evidence="4">
    <location>
        <begin position="642"/>
        <end position="659"/>
    </location>
</feature>
<feature type="compositionally biased region" description="Acidic residues" evidence="4">
    <location>
        <begin position="695"/>
        <end position="743"/>
    </location>
</feature>
<evidence type="ECO:0000256" key="3">
    <source>
        <dbReference type="SAM" id="Coils"/>
    </source>
</evidence>
<feature type="compositionally biased region" description="Polar residues" evidence="4">
    <location>
        <begin position="815"/>
        <end position="840"/>
    </location>
</feature>
<dbReference type="Pfam" id="PF15266">
    <property type="entry name" value="DUF4594"/>
    <property type="match status" value="1"/>
</dbReference>
<feature type="compositionally biased region" description="Basic and acidic residues" evidence="4">
    <location>
        <begin position="117"/>
        <end position="127"/>
    </location>
</feature>
<proteinExistence type="predicted"/>
<protein>
    <recommendedName>
        <fullName evidence="7">Coiled-coil domain-containing protein 9</fullName>
    </recommendedName>
</protein>
<gene>
    <name evidence="5" type="ORF">NDU88_004706</name>
</gene>
<dbReference type="PANTHER" id="PTHR15635:SF11">
    <property type="entry name" value="COILED-COIL DOMAIN-CONTAINING PROTEIN 9"/>
    <property type="match status" value="1"/>
</dbReference>
<evidence type="ECO:0000256" key="4">
    <source>
        <dbReference type="SAM" id="MobiDB-lite"/>
    </source>
</evidence>
<feature type="compositionally biased region" description="Basic and acidic residues" evidence="4">
    <location>
        <begin position="91"/>
        <end position="106"/>
    </location>
</feature>
<feature type="region of interest" description="Disordered" evidence="4">
    <location>
        <begin position="522"/>
        <end position="551"/>
    </location>
</feature>
<feature type="compositionally biased region" description="Basic and acidic residues" evidence="4">
    <location>
        <begin position="307"/>
        <end position="323"/>
    </location>
</feature>
<evidence type="ECO:0000256" key="2">
    <source>
        <dbReference type="ARBA" id="ARBA00023054"/>
    </source>
</evidence>
<feature type="compositionally biased region" description="Basic and acidic residues" evidence="4">
    <location>
        <begin position="271"/>
        <end position="283"/>
    </location>
</feature>
<reference evidence="5" key="1">
    <citation type="journal article" date="2022" name="bioRxiv">
        <title>Sequencing and chromosome-scale assembly of the giantPleurodeles waltlgenome.</title>
        <authorList>
            <person name="Brown T."/>
            <person name="Elewa A."/>
            <person name="Iarovenko S."/>
            <person name="Subramanian E."/>
            <person name="Araus A.J."/>
            <person name="Petzold A."/>
            <person name="Susuki M."/>
            <person name="Suzuki K.-i.T."/>
            <person name="Hayashi T."/>
            <person name="Toyoda A."/>
            <person name="Oliveira C."/>
            <person name="Osipova E."/>
            <person name="Leigh N.D."/>
            <person name="Simon A."/>
            <person name="Yun M.H."/>
        </authorList>
    </citation>
    <scope>NUCLEOTIDE SEQUENCE</scope>
    <source>
        <strain evidence="5">20211129_DDA</strain>
        <tissue evidence="5">Liver</tissue>
    </source>
</reference>
<organism evidence="5 6">
    <name type="scientific">Pleurodeles waltl</name>
    <name type="common">Iberian ribbed newt</name>
    <dbReference type="NCBI Taxonomy" id="8319"/>
    <lineage>
        <taxon>Eukaryota</taxon>
        <taxon>Metazoa</taxon>
        <taxon>Chordata</taxon>
        <taxon>Craniata</taxon>
        <taxon>Vertebrata</taxon>
        <taxon>Euteleostomi</taxon>
        <taxon>Amphibia</taxon>
        <taxon>Batrachia</taxon>
        <taxon>Caudata</taxon>
        <taxon>Salamandroidea</taxon>
        <taxon>Salamandridae</taxon>
        <taxon>Pleurodelinae</taxon>
        <taxon>Pleurodeles</taxon>
    </lineage>
</organism>
<sequence>MRVYFVNLLGRGVIPSILQTPSGAEIRNLKENMSSAVDLKSKEEKDAELDKRIEALRKKNEALMKRYQEIEEDRKKAEQEGIAVTTPRKVKQPEAEPDKRRKEKENFSIAVDLVNSSEKRVINEKRSPVSPRDAPSEPSFPRSPPHRSPVGTGPHQYGRSPNLERSDLPNWEGSVGSGDGFQGERGRRNRGGRSRGGERVTRMGGGQRGGRFSERQEIGGRFSEREARGDRYSKNEEKGHRFDERGSSDPEERVGRLTEREEREGVDEGEERSSRFSERELRGFRVGQRGSRFTTREEMGGRVGDQGGRHTDQEDWEGDERVVKRAGRLGKQAGQRDRGGEGRGGGGGGGGGGSAVQEKGSGSDGWGSGGADHDEWGVGGGVEWASGKESRGRAGRGRGRGLEGRGGTARAGKGGDIAYTEQRGGEIVGIGSGVEGGGVVGPERKVKDWEERRRQNIEKMNEEMEKIAEYERNQRDGVREKNPFRNFLDDPRRCGPIVEVDRKEGSRRHVRNWGGADFDRVKTDIEREKGSHGRRANPRNAGDMTLSMTGRERAEYMRWKTEREQIDQERLARHRKPTGQWRREWDAEKNEAMFKEGAAPIVPHDEGSRYDEHKRPPKPPTIGDFFSESKATKAGRKRIHPRERGPPKGYSMHDNRWEEKESEVESVAVEEKECNIENPKEVKSAEIPTEAVAPDGDDDAQWEDVSEEEEEMVGEGEYEEEEELEEEEEEEEEEKEEEDEENADPNIVTTSEQFQGHLGDAGENERTPAPKLTITIPEKCMVERSPECKPLSPFSPEEGYCPVTDWGEQMDMELQTPQSSSEDSPPQADNRTSHPASSEASDSHKDPIENLSAAIEAAQLGSSDQSVRVIYPQESKAHAKKDRSSARSQRMTRCSNEPECTTSPQMKETSATEGERQPVPE</sequence>
<feature type="coiled-coil region" evidence="3">
    <location>
        <begin position="446"/>
        <end position="473"/>
    </location>
</feature>
<feature type="compositionally biased region" description="Gly residues" evidence="4">
    <location>
        <begin position="404"/>
        <end position="415"/>
    </location>
</feature>
<feature type="compositionally biased region" description="Gly residues" evidence="4">
    <location>
        <begin position="426"/>
        <end position="440"/>
    </location>
</feature>
<feature type="compositionally biased region" description="Basic and acidic residues" evidence="4">
    <location>
        <begin position="211"/>
        <end position="263"/>
    </location>
</feature>
<accession>A0AAV7MY02</accession>
<feature type="region of interest" description="Disordered" evidence="4">
    <location>
        <begin position="71"/>
        <end position="442"/>
    </location>
</feature>